<organism evidence="1 2">
    <name type="scientific">Zymoseptoria tritici (strain CBS 115943 / IPO323)</name>
    <name type="common">Speckled leaf blotch fungus</name>
    <name type="synonym">Septoria tritici</name>
    <dbReference type="NCBI Taxonomy" id="336722"/>
    <lineage>
        <taxon>Eukaryota</taxon>
        <taxon>Fungi</taxon>
        <taxon>Dikarya</taxon>
        <taxon>Ascomycota</taxon>
        <taxon>Pezizomycotina</taxon>
        <taxon>Dothideomycetes</taxon>
        <taxon>Dothideomycetidae</taxon>
        <taxon>Mycosphaerellales</taxon>
        <taxon>Mycosphaerellaceae</taxon>
        <taxon>Zymoseptoria</taxon>
    </lineage>
</organism>
<gene>
    <name evidence="1" type="ORF">MYCGRDRAFT_98128</name>
</gene>
<name>F9XSD8_ZYMTI</name>
<dbReference type="EMBL" id="CM001216">
    <property type="protein sequence ID" value="EGP81848.1"/>
    <property type="molecule type" value="Genomic_DNA"/>
</dbReference>
<proteinExistence type="predicted"/>
<dbReference type="AlphaFoldDB" id="F9XSD8"/>
<protein>
    <submittedName>
        <fullName evidence="1">Uncharacterized protein</fullName>
    </submittedName>
</protein>
<keyword evidence="2" id="KW-1185">Reference proteome</keyword>
<accession>F9XSD8</accession>
<reference evidence="1 2" key="1">
    <citation type="journal article" date="2011" name="PLoS Genet.">
        <title>Finished genome of the fungal wheat pathogen Mycosphaerella graminicola reveals dispensome structure, chromosome plasticity, and stealth pathogenesis.</title>
        <authorList>
            <person name="Goodwin S.B."/>
            <person name="Ben M'barek S."/>
            <person name="Dhillon B."/>
            <person name="Wittenberg A.H.J."/>
            <person name="Crane C.F."/>
            <person name="Hane J.K."/>
            <person name="Foster A.J."/>
            <person name="Van der Lee T.A.J."/>
            <person name="Grimwood J."/>
            <person name="Aerts A."/>
            <person name="Antoniw J."/>
            <person name="Bailey A."/>
            <person name="Bluhm B."/>
            <person name="Bowler J."/>
            <person name="Bristow J."/>
            <person name="van der Burgt A."/>
            <person name="Canto-Canche B."/>
            <person name="Churchill A.C.L."/>
            <person name="Conde-Ferraez L."/>
            <person name="Cools H.J."/>
            <person name="Coutinho P.M."/>
            <person name="Csukai M."/>
            <person name="Dehal P."/>
            <person name="De Wit P."/>
            <person name="Donzelli B."/>
            <person name="van de Geest H.C."/>
            <person name="van Ham R.C.H.J."/>
            <person name="Hammond-Kosack K.E."/>
            <person name="Henrissat B."/>
            <person name="Kilian A."/>
            <person name="Kobayashi A.K."/>
            <person name="Koopmann E."/>
            <person name="Kourmpetis Y."/>
            <person name="Kuzniar A."/>
            <person name="Lindquist E."/>
            <person name="Lombard V."/>
            <person name="Maliepaard C."/>
            <person name="Martins N."/>
            <person name="Mehrabi R."/>
            <person name="Nap J.P.H."/>
            <person name="Ponomarenko A."/>
            <person name="Rudd J.J."/>
            <person name="Salamov A."/>
            <person name="Schmutz J."/>
            <person name="Schouten H.J."/>
            <person name="Shapiro H."/>
            <person name="Stergiopoulos I."/>
            <person name="Torriani S.F.F."/>
            <person name="Tu H."/>
            <person name="de Vries R.P."/>
            <person name="Waalwijk C."/>
            <person name="Ware S.B."/>
            <person name="Wiebenga A."/>
            <person name="Zwiers L.-H."/>
            <person name="Oliver R.P."/>
            <person name="Grigoriev I.V."/>
            <person name="Kema G.H.J."/>
        </authorList>
    </citation>
    <scope>NUCLEOTIDE SEQUENCE [LARGE SCALE GENOMIC DNA]</scope>
    <source>
        <strain evidence="2">CBS 115943 / IPO323</strain>
    </source>
</reference>
<dbReference type="KEGG" id="ztr:MYCGRDRAFT_98128"/>
<dbReference type="RefSeq" id="XP_003846872.1">
    <property type="nucleotide sequence ID" value="XM_003846824.1"/>
</dbReference>
<dbReference type="HOGENOM" id="CLU_1645072_0_0_1"/>
<evidence type="ECO:0000313" key="1">
    <source>
        <dbReference type="EMBL" id="EGP81848.1"/>
    </source>
</evidence>
<dbReference type="GeneID" id="13396665"/>
<dbReference type="OrthoDB" id="248495at2759"/>
<dbReference type="Proteomes" id="UP000008062">
    <property type="component" value="Chromosome 21"/>
</dbReference>
<evidence type="ECO:0000313" key="2">
    <source>
        <dbReference type="Proteomes" id="UP000008062"/>
    </source>
</evidence>
<sequence length="161" mass="18152">MRIIACHDPLASTIRETCAEKRLPAVVNARRFMVLKGKDTGACHGLGQGATKTYRFRENLKRYWQTEIWAEVYLASCVLPDFACPPRFKRKLSPRPIQAVHRRHYRTKAYWSHGGLVRMDGRAQGLLKAQYGACIEEGAEYNASSTTVTESGAIRPPRALC</sequence>
<dbReference type="InParanoid" id="F9XSD8"/>
<dbReference type="STRING" id="336722.F9XSD8"/>